<keyword evidence="2" id="KW-1185">Reference proteome</keyword>
<sequence length="224" mass="24815">MNIDRTATAIDGIRAGLRLLPALLAPGTPRRWNQHEMTPEQEARMDQLARAEREAKRLNMAMGLKSLGNAQAPLSLDVLDLLADLDASIADLEAAVCERLGLDVRASATTDQRLEDLGLLLGRVADDEDLAEHVEDEVHRMHRQVRRALGEHEPVHRLHGVRCPTCGALSIRGLLDSLAFVCVNAACRCDDETCACHAERPRRHRWAFSEWPELAGTIEARKTA</sequence>
<organism evidence="1 2">
    <name type="scientific">Sphaerisporangium siamense</name>
    <dbReference type="NCBI Taxonomy" id="795645"/>
    <lineage>
        <taxon>Bacteria</taxon>
        <taxon>Bacillati</taxon>
        <taxon>Actinomycetota</taxon>
        <taxon>Actinomycetes</taxon>
        <taxon>Streptosporangiales</taxon>
        <taxon>Streptosporangiaceae</taxon>
        <taxon>Sphaerisporangium</taxon>
    </lineage>
</organism>
<name>A0A7W7D394_9ACTN</name>
<protein>
    <submittedName>
        <fullName evidence="1">Uncharacterized protein</fullName>
    </submittedName>
</protein>
<gene>
    <name evidence="1" type="ORF">BJ982_000860</name>
</gene>
<dbReference type="EMBL" id="JACHND010000001">
    <property type="protein sequence ID" value="MBB4699316.1"/>
    <property type="molecule type" value="Genomic_DNA"/>
</dbReference>
<comment type="caution">
    <text evidence="1">The sequence shown here is derived from an EMBL/GenBank/DDBJ whole genome shotgun (WGS) entry which is preliminary data.</text>
</comment>
<evidence type="ECO:0000313" key="1">
    <source>
        <dbReference type="EMBL" id="MBB4699316.1"/>
    </source>
</evidence>
<accession>A0A7W7D394</accession>
<dbReference type="RefSeq" id="WP_184876758.1">
    <property type="nucleotide sequence ID" value="NZ_BOOV01000052.1"/>
</dbReference>
<proteinExistence type="predicted"/>
<dbReference type="Proteomes" id="UP000542210">
    <property type="component" value="Unassembled WGS sequence"/>
</dbReference>
<reference evidence="1 2" key="1">
    <citation type="submission" date="2020-08" db="EMBL/GenBank/DDBJ databases">
        <title>Sequencing the genomes of 1000 actinobacteria strains.</title>
        <authorList>
            <person name="Klenk H.-P."/>
        </authorList>
    </citation>
    <scope>NUCLEOTIDE SEQUENCE [LARGE SCALE GENOMIC DNA]</scope>
    <source>
        <strain evidence="1 2">DSM 45784</strain>
    </source>
</reference>
<evidence type="ECO:0000313" key="2">
    <source>
        <dbReference type="Proteomes" id="UP000542210"/>
    </source>
</evidence>
<dbReference type="AlphaFoldDB" id="A0A7W7D394"/>